<evidence type="ECO:0000256" key="3">
    <source>
        <dbReference type="ARBA" id="ARBA00013194"/>
    </source>
</evidence>
<keyword evidence="5 12" id="KW-0132">Cell division</keyword>
<dbReference type="Gene3D" id="3.30.70.1050">
    <property type="entry name" value="Trigger factor ribosome-binding domain"/>
    <property type="match status" value="1"/>
</dbReference>
<comment type="catalytic activity">
    <reaction evidence="1 12 13">
        <text>[protein]-peptidylproline (omega=180) = [protein]-peptidylproline (omega=0)</text>
        <dbReference type="Rhea" id="RHEA:16237"/>
        <dbReference type="Rhea" id="RHEA-COMP:10747"/>
        <dbReference type="Rhea" id="RHEA-COMP:10748"/>
        <dbReference type="ChEBI" id="CHEBI:83833"/>
        <dbReference type="ChEBI" id="CHEBI:83834"/>
        <dbReference type="EC" id="5.2.1.8"/>
    </reaction>
</comment>
<evidence type="ECO:0000256" key="8">
    <source>
        <dbReference type="ARBA" id="ARBA00023235"/>
    </source>
</evidence>
<sequence length="434" mass="48324">MKLVSVETPEKSVCKMTFSATAEELETASNAVYERTRATYTIKGFQKGEADRAQIEADRGEHTFWYDAINDLMDQDVPALYEAALKEHGFAPVDDPSYDLVSVKKDEGFVATATVALQPELTLTKTTGFTSQCVTPEVTDKEIDTVLERRRNYAAELVPHKGPAVKGNVVHMDFEGLLDGVAFKGGTAKDQSVQLGSGRMIPGFEDGILGHKAGDEFEINVTFPKNYPNKELAGKPVVFKIKLHDVCVRQLPALNSDFAKKMGKETMEEYRAFVKQQLFDGRHGGALNHAKDMILGQLADAAEGEIPSILVENAYQQQMQVIQQQLQMQRMSLTTYLSQIHETRESFTAKVRAAAEKNTRARMALLQIAQQENLLPTDEEIDKQLAERAEKTKKTVEEIKAGTDIAALRRNEGIRKAADWVIDHSTIEEKVESK</sequence>
<proteinExistence type="inferred from homology"/>
<evidence type="ECO:0000259" key="15">
    <source>
        <dbReference type="PROSITE" id="PS50059"/>
    </source>
</evidence>
<comment type="subcellular location">
    <subcellularLocation>
        <location evidence="12">Cytoplasm</location>
    </subcellularLocation>
    <text evidence="12">About half TF is bound to the ribosome near the polypeptide exit tunnel while the other half is free in the cytoplasm.</text>
</comment>
<evidence type="ECO:0000256" key="6">
    <source>
        <dbReference type="ARBA" id="ARBA00023110"/>
    </source>
</evidence>
<evidence type="ECO:0000256" key="2">
    <source>
        <dbReference type="ARBA" id="ARBA00005464"/>
    </source>
</evidence>
<name>A0A173US81_9FIRM</name>
<comment type="domain">
    <text evidence="12">Consists of 3 domains; the N-terminus binds the ribosome, the middle domain has PPIase activity, while the C-terminus has intrinsic chaperone activity on its own.</text>
</comment>
<dbReference type="HAMAP" id="MF_00303">
    <property type="entry name" value="Trigger_factor_Tig"/>
    <property type="match status" value="1"/>
</dbReference>
<evidence type="ECO:0000256" key="14">
    <source>
        <dbReference type="RuleBase" id="RU003914"/>
    </source>
</evidence>
<dbReference type="InterPro" id="IPR005215">
    <property type="entry name" value="Trig_fac"/>
</dbReference>
<dbReference type="GO" id="GO:0051301">
    <property type="term" value="P:cell division"/>
    <property type="evidence" value="ECO:0007669"/>
    <property type="project" value="UniProtKB-KW"/>
</dbReference>
<dbReference type="AlphaFoldDB" id="A0A173US81"/>
<dbReference type="PROSITE" id="PS50059">
    <property type="entry name" value="FKBP_PPIASE"/>
    <property type="match status" value="1"/>
</dbReference>
<evidence type="ECO:0000256" key="9">
    <source>
        <dbReference type="ARBA" id="ARBA00023306"/>
    </source>
</evidence>
<dbReference type="EC" id="5.2.1.8" evidence="3 12"/>
<evidence type="ECO:0000256" key="12">
    <source>
        <dbReference type="HAMAP-Rule" id="MF_00303"/>
    </source>
</evidence>
<reference evidence="16 17" key="1">
    <citation type="submission" date="2015-09" db="EMBL/GenBank/DDBJ databases">
        <authorList>
            <consortium name="Pathogen Informatics"/>
        </authorList>
    </citation>
    <scope>NUCLEOTIDE SEQUENCE [LARGE SCALE GENOMIC DNA]</scope>
    <source>
        <strain evidence="16 17">2789STDY5834970</strain>
    </source>
</reference>
<protein>
    <recommendedName>
        <fullName evidence="4 12">Trigger factor</fullName>
        <shortName evidence="12">TF</shortName>
        <ecNumber evidence="3 12">5.2.1.8</ecNumber>
    </recommendedName>
    <alternativeName>
        <fullName evidence="11 12">PPIase</fullName>
    </alternativeName>
</protein>
<evidence type="ECO:0000256" key="1">
    <source>
        <dbReference type="ARBA" id="ARBA00000971"/>
    </source>
</evidence>
<dbReference type="NCBIfam" id="TIGR00115">
    <property type="entry name" value="tig"/>
    <property type="match status" value="1"/>
</dbReference>
<accession>A0A173US81</accession>
<dbReference type="Gene3D" id="1.10.3120.10">
    <property type="entry name" value="Trigger factor, C-terminal domain"/>
    <property type="match status" value="1"/>
</dbReference>
<dbReference type="GO" id="GO:0015031">
    <property type="term" value="P:protein transport"/>
    <property type="evidence" value="ECO:0007669"/>
    <property type="project" value="UniProtKB-UniRule"/>
</dbReference>
<comment type="function">
    <text evidence="10 12">Involved in protein export. Acts as a chaperone by maintaining the newly synthesized protein in an open conformation. Functions as a peptidyl-prolyl cis-trans isomerase.</text>
</comment>
<evidence type="ECO:0000256" key="11">
    <source>
        <dbReference type="ARBA" id="ARBA00029986"/>
    </source>
</evidence>
<dbReference type="Proteomes" id="UP000095649">
    <property type="component" value="Unassembled WGS sequence"/>
</dbReference>
<dbReference type="Pfam" id="PF05697">
    <property type="entry name" value="Trigger_N"/>
    <property type="match status" value="1"/>
</dbReference>
<feature type="domain" description="PPIase FKBP-type" evidence="15">
    <location>
        <begin position="167"/>
        <end position="227"/>
    </location>
</feature>
<evidence type="ECO:0000256" key="7">
    <source>
        <dbReference type="ARBA" id="ARBA00023186"/>
    </source>
</evidence>
<organism evidence="16 17">
    <name type="scientific">Faecalibacterium prausnitzii</name>
    <dbReference type="NCBI Taxonomy" id="853"/>
    <lineage>
        <taxon>Bacteria</taxon>
        <taxon>Bacillati</taxon>
        <taxon>Bacillota</taxon>
        <taxon>Clostridia</taxon>
        <taxon>Eubacteriales</taxon>
        <taxon>Oscillospiraceae</taxon>
        <taxon>Faecalibacterium</taxon>
    </lineage>
</organism>
<dbReference type="InterPro" id="IPR008880">
    <property type="entry name" value="Trigger_fac_C"/>
</dbReference>
<dbReference type="Gene3D" id="3.10.50.40">
    <property type="match status" value="1"/>
</dbReference>
<dbReference type="SUPFAM" id="SSF109998">
    <property type="entry name" value="Triger factor/SurA peptide-binding domain-like"/>
    <property type="match status" value="1"/>
</dbReference>
<keyword evidence="9 12" id="KW-0131">Cell cycle</keyword>
<dbReference type="SUPFAM" id="SSF54534">
    <property type="entry name" value="FKBP-like"/>
    <property type="match status" value="1"/>
</dbReference>
<evidence type="ECO:0000313" key="17">
    <source>
        <dbReference type="Proteomes" id="UP000095649"/>
    </source>
</evidence>
<dbReference type="GO" id="GO:0006457">
    <property type="term" value="P:protein folding"/>
    <property type="evidence" value="ECO:0007669"/>
    <property type="project" value="UniProtKB-UniRule"/>
</dbReference>
<dbReference type="InterPro" id="IPR027304">
    <property type="entry name" value="Trigger_fact/SurA_dom_sf"/>
</dbReference>
<dbReference type="GO" id="GO:0005737">
    <property type="term" value="C:cytoplasm"/>
    <property type="evidence" value="ECO:0007669"/>
    <property type="project" value="UniProtKB-SubCell"/>
</dbReference>
<keyword evidence="6 12" id="KW-0697">Rotamase</keyword>
<evidence type="ECO:0000313" key="16">
    <source>
        <dbReference type="EMBL" id="CUN17280.1"/>
    </source>
</evidence>
<dbReference type="InterPro" id="IPR037041">
    <property type="entry name" value="Trigger_fac_C_sf"/>
</dbReference>
<dbReference type="InterPro" id="IPR001179">
    <property type="entry name" value="PPIase_FKBP_dom"/>
</dbReference>
<dbReference type="InterPro" id="IPR036611">
    <property type="entry name" value="Trigger_fac_ribosome-bd_sf"/>
</dbReference>
<gene>
    <name evidence="16" type="primary">tig_2</name>
    <name evidence="12" type="synonym">tig</name>
    <name evidence="16" type="ORF">ERS852582_02267</name>
</gene>
<dbReference type="PIRSF" id="PIRSF003095">
    <property type="entry name" value="Trigger_factor"/>
    <property type="match status" value="1"/>
</dbReference>
<dbReference type="OrthoDB" id="9767721at2"/>
<dbReference type="RefSeq" id="WP_055186616.1">
    <property type="nucleotide sequence ID" value="NZ_CYXN01000024.1"/>
</dbReference>
<keyword evidence="12" id="KW-0963">Cytoplasm</keyword>
<keyword evidence="7 12" id="KW-0143">Chaperone</keyword>
<dbReference type="EMBL" id="CYXN01000024">
    <property type="protein sequence ID" value="CUN17280.1"/>
    <property type="molecule type" value="Genomic_DNA"/>
</dbReference>
<keyword evidence="8 12" id="KW-0413">Isomerase</keyword>
<dbReference type="SUPFAM" id="SSF102735">
    <property type="entry name" value="Trigger factor ribosome-binding domain"/>
    <property type="match status" value="1"/>
</dbReference>
<evidence type="ECO:0000256" key="5">
    <source>
        <dbReference type="ARBA" id="ARBA00022618"/>
    </source>
</evidence>
<dbReference type="FunFam" id="3.10.50.40:FF:000001">
    <property type="entry name" value="Trigger factor"/>
    <property type="match status" value="1"/>
</dbReference>
<evidence type="ECO:0000256" key="13">
    <source>
        <dbReference type="PROSITE-ProRule" id="PRU00277"/>
    </source>
</evidence>
<dbReference type="Pfam" id="PF05698">
    <property type="entry name" value="Trigger_C"/>
    <property type="match status" value="1"/>
</dbReference>
<dbReference type="InterPro" id="IPR008881">
    <property type="entry name" value="Trigger_fac_ribosome-bd_bac"/>
</dbReference>
<dbReference type="GO" id="GO:0003755">
    <property type="term" value="F:peptidyl-prolyl cis-trans isomerase activity"/>
    <property type="evidence" value="ECO:0007669"/>
    <property type="project" value="UniProtKB-UniRule"/>
</dbReference>
<evidence type="ECO:0000256" key="10">
    <source>
        <dbReference type="ARBA" id="ARBA00024849"/>
    </source>
</evidence>
<evidence type="ECO:0000256" key="4">
    <source>
        <dbReference type="ARBA" id="ARBA00016902"/>
    </source>
</evidence>
<dbReference type="InterPro" id="IPR046357">
    <property type="entry name" value="PPIase_dom_sf"/>
</dbReference>
<dbReference type="Pfam" id="PF00254">
    <property type="entry name" value="FKBP_C"/>
    <property type="match status" value="1"/>
</dbReference>
<comment type="similarity">
    <text evidence="2 12 14">Belongs to the FKBP-type PPIase family. Tig subfamily.</text>
</comment>